<protein>
    <submittedName>
        <fullName evidence="2">Uncharacterized protein</fullName>
    </submittedName>
</protein>
<dbReference type="Proteomes" id="UP000070054">
    <property type="component" value="Unassembled WGS sequence"/>
</dbReference>
<proteinExistence type="predicted"/>
<evidence type="ECO:0000313" key="3">
    <source>
        <dbReference type="Proteomes" id="UP000070054"/>
    </source>
</evidence>
<dbReference type="AlphaFoldDB" id="A0A135S5P0"/>
<organism evidence="2 3">
    <name type="scientific">Colletotrichum nymphaeae SA-01</name>
    <dbReference type="NCBI Taxonomy" id="1460502"/>
    <lineage>
        <taxon>Eukaryota</taxon>
        <taxon>Fungi</taxon>
        <taxon>Dikarya</taxon>
        <taxon>Ascomycota</taxon>
        <taxon>Pezizomycotina</taxon>
        <taxon>Sordariomycetes</taxon>
        <taxon>Hypocreomycetidae</taxon>
        <taxon>Glomerellales</taxon>
        <taxon>Glomerellaceae</taxon>
        <taxon>Colletotrichum</taxon>
        <taxon>Colletotrichum acutatum species complex</taxon>
    </lineage>
</organism>
<feature type="compositionally biased region" description="Basic and acidic residues" evidence="1">
    <location>
        <begin position="46"/>
        <end position="73"/>
    </location>
</feature>
<gene>
    <name evidence="2" type="ORF">CNYM01_04430</name>
</gene>
<accession>A0A135S5P0</accession>
<evidence type="ECO:0000256" key="1">
    <source>
        <dbReference type="SAM" id="MobiDB-lite"/>
    </source>
</evidence>
<keyword evidence="3" id="KW-1185">Reference proteome</keyword>
<sequence>MATSLRPVSERESQSGSNTPDEFPRSLLPTRVGKSPRLRLSTSRPQEWDERRRGRVGEGGKETKRENKSETGRLQRMRVMRVCESVRAGSPRPSRRGTASGCRMRALVLLFLASVSPRRVCDPLWAEKRWDYPGKQTNGTALTPGRKQGPYAKSLLKASRVQRANRNLSTFARLPALHSVDTVRLGSLQSAAVVRIAYYGIS</sequence>
<dbReference type="OrthoDB" id="10569939at2759"/>
<feature type="region of interest" description="Disordered" evidence="1">
    <location>
        <begin position="1"/>
        <end position="76"/>
    </location>
</feature>
<dbReference type="EMBL" id="JEMN01001627">
    <property type="protein sequence ID" value="KXH31199.1"/>
    <property type="molecule type" value="Genomic_DNA"/>
</dbReference>
<name>A0A135S5P0_9PEZI</name>
<reference evidence="2 3" key="1">
    <citation type="submission" date="2014-02" db="EMBL/GenBank/DDBJ databases">
        <title>The genome sequence of Colletotrichum nymphaeae SA-01.</title>
        <authorList>
            <person name="Baroncelli R."/>
            <person name="Thon M.R."/>
        </authorList>
    </citation>
    <scope>NUCLEOTIDE SEQUENCE [LARGE SCALE GENOMIC DNA]</scope>
    <source>
        <strain evidence="2 3">SA-01</strain>
    </source>
</reference>
<evidence type="ECO:0000313" key="2">
    <source>
        <dbReference type="EMBL" id="KXH31199.1"/>
    </source>
</evidence>
<comment type="caution">
    <text evidence="2">The sequence shown here is derived from an EMBL/GenBank/DDBJ whole genome shotgun (WGS) entry which is preliminary data.</text>
</comment>